<sequence length="155" mass="17873">MDNVMLALLSHSSIVGSWNAAVQRKFNNYPNPQWKPCWDWSNPKVGEALKALEYMRFGNHEDLDRILEKVISTLAPTSEQQLQETDQQVQQDLEYTCFGNQLDLGLPQDNLMSMLISTSERQLPADDHMARPEPNTGRDFAMPEDQFEEYLRQIA</sequence>
<name>A0AA39TV55_9PEZI</name>
<gene>
    <name evidence="1" type="ORF">DIS24_g12401</name>
</gene>
<reference evidence="1" key="1">
    <citation type="submission" date="2023-06" db="EMBL/GenBank/DDBJ databases">
        <title>Multi-omics analyses reveal the molecular pathogenesis toolkit of Lasiodiplodia hormozganensis, a cross-kingdom pathogen.</title>
        <authorList>
            <person name="Felix C."/>
            <person name="Meneses R."/>
            <person name="Goncalves M.F.M."/>
            <person name="Tilleman L."/>
            <person name="Duarte A.S."/>
            <person name="Jorrin-Novo J.V."/>
            <person name="Van De Peer Y."/>
            <person name="Deforce D."/>
            <person name="Van Nieuwerburgh F."/>
            <person name="Esteves A.C."/>
            <person name="Alves A."/>
        </authorList>
    </citation>
    <scope>NUCLEOTIDE SEQUENCE</scope>
    <source>
        <strain evidence="1">CBS 339.90</strain>
    </source>
</reference>
<accession>A0AA39TV55</accession>
<dbReference type="Proteomes" id="UP001175001">
    <property type="component" value="Unassembled WGS sequence"/>
</dbReference>
<evidence type="ECO:0000313" key="2">
    <source>
        <dbReference type="Proteomes" id="UP001175001"/>
    </source>
</evidence>
<proteinExistence type="predicted"/>
<protein>
    <submittedName>
        <fullName evidence="1">Uncharacterized protein</fullName>
    </submittedName>
</protein>
<dbReference type="AlphaFoldDB" id="A0AA39TV55"/>
<organism evidence="1 2">
    <name type="scientific">Lasiodiplodia hormozganensis</name>
    <dbReference type="NCBI Taxonomy" id="869390"/>
    <lineage>
        <taxon>Eukaryota</taxon>
        <taxon>Fungi</taxon>
        <taxon>Dikarya</taxon>
        <taxon>Ascomycota</taxon>
        <taxon>Pezizomycotina</taxon>
        <taxon>Dothideomycetes</taxon>
        <taxon>Dothideomycetes incertae sedis</taxon>
        <taxon>Botryosphaeriales</taxon>
        <taxon>Botryosphaeriaceae</taxon>
        <taxon>Lasiodiplodia</taxon>
    </lineage>
</organism>
<comment type="caution">
    <text evidence="1">The sequence shown here is derived from an EMBL/GenBank/DDBJ whole genome shotgun (WGS) entry which is preliminary data.</text>
</comment>
<dbReference type="EMBL" id="JAUJDW010000265">
    <property type="protein sequence ID" value="KAK0609203.1"/>
    <property type="molecule type" value="Genomic_DNA"/>
</dbReference>
<keyword evidence="2" id="KW-1185">Reference proteome</keyword>
<evidence type="ECO:0000313" key="1">
    <source>
        <dbReference type="EMBL" id="KAK0609203.1"/>
    </source>
</evidence>